<keyword evidence="2" id="KW-0456">Lyase</keyword>
<keyword evidence="1" id="KW-0479">Metal-binding</keyword>
<keyword evidence="5" id="KW-1185">Reference proteome</keyword>
<dbReference type="Proteomes" id="UP001172731">
    <property type="component" value="Unassembled WGS sequence"/>
</dbReference>
<sequence>MTPTLIACSHGTSSEAGRAAISRLVTRVRVLLPDVPVEEAFVDVQQPEVGEVVDRAVDRGPVIVVPLLLSAGFHTRVDIARAVARHPGAAVAAPALGPHPLVTAVLADRVAATGLGADDAVVLAAAGSTDPAAAVDVAATARDLSAVLGRPVRVGVAAGTGERISAVVSGIRLQRSGRVVAASYVLAPGFFADVVARAGADATTDPLALDPRMAQLVAERYLDARRALHSGSAAQR</sequence>
<organism evidence="4 6">
    <name type="scientific">Microbacterium aurantiacum</name>
    <dbReference type="NCBI Taxonomy" id="162393"/>
    <lineage>
        <taxon>Bacteria</taxon>
        <taxon>Bacillati</taxon>
        <taxon>Actinomycetota</taxon>
        <taxon>Actinomycetes</taxon>
        <taxon>Micrococcales</taxon>
        <taxon>Microbacteriaceae</taxon>
        <taxon>Microbacterium</taxon>
    </lineage>
</organism>
<dbReference type="InterPro" id="IPR002762">
    <property type="entry name" value="CbiX-like"/>
</dbReference>
<evidence type="ECO:0000256" key="1">
    <source>
        <dbReference type="ARBA" id="ARBA00022723"/>
    </source>
</evidence>
<dbReference type="PANTHER" id="PTHR33542:SF5">
    <property type="entry name" value="FERROCHELATASE CHE1"/>
    <property type="match status" value="1"/>
</dbReference>
<evidence type="ECO:0000313" key="6">
    <source>
        <dbReference type="Proteomes" id="UP001183582"/>
    </source>
</evidence>
<dbReference type="CDD" id="cd03416">
    <property type="entry name" value="CbiX_SirB_N"/>
    <property type="match status" value="1"/>
</dbReference>
<gene>
    <name evidence="3" type="ORF">KZC48_06490</name>
    <name evidence="4" type="ORF">KZC50_07995</name>
</gene>
<dbReference type="RefSeq" id="WP_301133259.1">
    <property type="nucleotide sequence ID" value="NZ_BAAAGR010000001.1"/>
</dbReference>
<dbReference type="GO" id="GO:0016829">
    <property type="term" value="F:lyase activity"/>
    <property type="evidence" value="ECO:0007669"/>
    <property type="project" value="UniProtKB-KW"/>
</dbReference>
<dbReference type="Proteomes" id="UP001183582">
    <property type="component" value="Unassembled WGS sequence"/>
</dbReference>
<proteinExistence type="predicted"/>
<evidence type="ECO:0000313" key="3">
    <source>
        <dbReference type="EMBL" id="MDN4464047.1"/>
    </source>
</evidence>
<dbReference type="InterPro" id="IPR050963">
    <property type="entry name" value="Sirohydro_Cobaltochel/CbiX"/>
</dbReference>
<evidence type="ECO:0000313" key="5">
    <source>
        <dbReference type="Proteomes" id="UP001172731"/>
    </source>
</evidence>
<dbReference type="GO" id="GO:0046872">
    <property type="term" value="F:metal ion binding"/>
    <property type="evidence" value="ECO:0007669"/>
    <property type="project" value="UniProtKB-KW"/>
</dbReference>
<dbReference type="EMBL" id="JAHWXH010000001">
    <property type="protein sequence ID" value="MDS0245553.1"/>
    <property type="molecule type" value="Genomic_DNA"/>
</dbReference>
<accession>A0AAJ2HK85</accession>
<reference evidence="4 6" key="1">
    <citation type="submission" date="2021-06" db="EMBL/GenBank/DDBJ databases">
        <title>Genome-based taxonomic framework of Microbacterium strains isolated from marine environment, the description of four new species and reclassification of four preexisting species.</title>
        <authorList>
            <person name="Lee S.D."/>
            <person name="Kim S.-M."/>
            <person name="Byeon Y.-S."/>
            <person name="Yang H.L."/>
            <person name="Kim I.S."/>
        </authorList>
    </citation>
    <scope>NUCLEOTIDE SEQUENCE [LARGE SCALE GENOMIC DNA]</scope>
    <source>
        <strain evidence="3">KACC 20510</strain>
        <strain evidence="4 6">KACC 20514</strain>
    </source>
</reference>
<comment type="caution">
    <text evidence="4">The sequence shown here is derived from an EMBL/GenBank/DDBJ whole genome shotgun (WGS) entry which is preliminary data.</text>
</comment>
<protein>
    <submittedName>
        <fullName evidence="4">Sirohydrochlorin chelatase</fullName>
    </submittedName>
</protein>
<dbReference type="Pfam" id="PF01903">
    <property type="entry name" value="CbiX"/>
    <property type="match status" value="1"/>
</dbReference>
<name>A0AAJ2HK85_9MICO</name>
<dbReference type="AlphaFoldDB" id="A0AAJ2HK85"/>
<dbReference type="EMBL" id="JAHWXI010000005">
    <property type="protein sequence ID" value="MDN4464047.1"/>
    <property type="molecule type" value="Genomic_DNA"/>
</dbReference>
<dbReference type="PANTHER" id="PTHR33542">
    <property type="entry name" value="SIROHYDROCHLORIN FERROCHELATASE, CHLOROPLASTIC"/>
    <property type="match status" value="1"/>
</dbReference>
<dbReference type="SUPFAM" id="SSF53800">
    <property type="entry name" value="Chelatase"/>
    <property type="match status" value="1"/>
</dbReference>
<evidence type="ECO:0000256" key="2">
    <source>
        <dbReference type="ARBA" id="ARBA00023239"/>
    </source>
</evidence>
<dbReference type="GeneID" id="301458165"/>
<evidence type="ECO:0000313" key="4">
    <source>
        <dbReference type="EMBL" id="MDS0245553.1"/>
    </source>
</evidence>
<dbReference type="Gene3D" id="3.40.50.1400">
    <property type="match status" value="2"/>
</dbReference>